<accession>A0A7H0VJ50</accession>
<keyword evidence="7" id="KW-1185">Reference proteome</keyword>
<evidence type="ECO:0000256" key="1">
    <source>
        <dbReference type="ARBA" id="ARBA00022714"/>
    </source>
</evidence>
<dbReference type="InterPro" id="IPR018967">
    <property type="entry name" value="FeS-contain_CDGSH-typ"/>
</dbReference>
<name>A0A7H0VJ50_9FLAO</name>
<dbReference type="GO" id="GO:0046872">
    <property type="term" value="F:metal ion binding"/>
    <property type="evidence" value="ECO:0007669"/>
    <property type="project" value="UniProtKB-KW"/>
</dbReference>
<evidence type="ECO:0000313" key="7">
    <source>
        <dbReference type="Proteomes" id="UP000516305"/>
    </source>
</evidence>
<evidence type="ECO:0000256" key="3">
    <source>
        <dbReference type="ARBA" id="ARBA00023004"/>
    </source>
</evidence>
<dbReference type="EMBL" id="CP060139">
    <property type="protein sequence ID" value="QNR25748.1"/>
    <property type="molecule type" value="Genomic_DNA"/>
</dbReference>
<dbReference type="InterPro" id="IPR042216">
    <property type="entry name" value="MitoNEET_CISD"/>
</dbReference>
<feature type="domain" description="Iron-binding zinc finger CDGSH type" evidence="5">
    <location>
        <begin position="97"/>
        <end position="139"/>
    </location>
</feature>
<protein>
    <submittedName>
        <fullName evidence="6">(4Fe-4S)-binding protein</fullName>
    </submittedName>
</protein>
<dbReference type="GO" id="GO:0005737">
    <property type="term" value="C:cytoplasm"/>
    <property type="evidence" value="ECO:0007669"/>
    <property type="project" value="UniProtKB-ARBA"/>
</dbReference>
<evidence type="ECO:0000259" key="5">
    <source>
        <dbReference type="SMART" id="SM00704"/>
    </source>
</evidence>
<dbReference type="GO" id="GO:0051537">
    <property type="term" value="F:2 iron, 2 sulfur cluster binding"/>
    <property type="evidence" value="ECO:0007669"/>
    <property type="project" value="UniProtKB-KW"/>
</dbReference>
<dbReference type="Gene3D" id="3.30.70.20">
    <property type="match status" value="1"/>
</dbReference>
<dbReference type="Proteomes" id="UP000516305">
    <property type="component" value="Chromosome"/>
</dbReference>
<dbReference type="SMART" id="SM00704">
    <property type="entry name" value="ZnF_CDGSH"/>
    <property type="match status" value="1"/>
</dbReference>
<keyword evidence="1" id="KW-0001">2Fe-2S</keyword>
<keyword evidence="2" id="KW-0479">Metal-binding</keyword>
<sequence length="140" mass="15553">MRVKPTKKEYAGQEVTIIWQAHKCIHSERCWRNLPEVFRYGQRPWVDPDGAEGEKIRHQIEQCPSGALTYVGQEKGLSIEDGDLKAKVIPNGPIMVQGSIMFSHADGSSSIEKNPVLCRCGGSANKPFCDGTHKRIGFEG</sequence>
<keyword evidence="4" id="KW-0411">Iron-sulfur</keyword>
<dbReference type="Gene3D" id="3.40.5.90">
    <property type="entry name" value="CDGSH iron-sulfur domain, mitoNEET-type"/>
    <property type="match status" value="1"/>
</dbReference>
<dbReference type="Pfam" id="PF09360">
    <property type="entry name" value="zf-CDGSH"/>
    <property type="match status" value="1"/>
</dbReference>
<evidence type="ECO:0000256" key="4">
    <source>
        <dbReference type="ARBA" id="ARBA00023014"/>
    </source>
</evidence>
<dbReference type="KEGG" id="chyd:H4K34_07870"/>
<dbReference type="InterPro" id="IPR010693">
    <property type="entry name" value="Divergent_4Fe-4S_mono-cluster"/>
</dbReference>
<gene>
    <name evidence="6" type="ORF">H4K34_07870</name>
</gene>
<organism evidence="6 7">
    <name type="scientific">Croceimicrobium hydrocarbonivorans</name>
    <dbReference type="NCBI Taxonomy" id="2761580"/>
    <lineage>
        <taxon>Bacteria</taxon>
        <taxon>Pseudomonadati</taxon>
        <taxon>Bacteroidota</taxon>
        <taxon>Flavobacteriia</taxon>
        <taxon>Flavobacteriales</taxon>
        <taxon>Owenweeksiaceae</taxon>
        <taxon>Croceimicrobium</taxon>
    </lineage>
</organism>
<dbReference type="AlphaFoldDB" id="A0A7H0VJ50"/>
<reference evidence="6 7" key="1">
    <citation type="submission" date="2020-08" db="EMBL/GenBank/DDBJ databases">
        <title>Croceimicrobium hydrocarbonivorans gen. nov., sp. nov., a novel marine bacterium isolated from a bacterial consortium that degrades polyethylene terephthalate.</title>
        <authorList>
            <person name="Liu R."/>
        </authorList>
    </citation>
    <scope>NUCLEOTIDE SEQUENCE [LARGE SCALE GENOMIC DNA]</scope>
    <source>
        <strain evidence="6 7">A20-9</strain>
    </source>
</reference>
<evidence type="ECO:0000256" key="2">
    <source>
        <dbReference type="ARBA" id="ARBA00022723"/>
    </source>
</evidence>
<dbReference type="RefSeq" id="WP_210760273.1">
    <property type="nucleotide sequence ID" value="NZ_CP060139.1"/>
</dbReference>
<evidence type="ECO:0000313" key="6">
    <source>
        <dbReference type="EMBL" id="QNR25748.1"/>
    </source>
</evidence>
<proteinExistence type="predicted"/>
<dbReference type="Pfam" id="PF06902">
    <property type="entry name" value="Fer4_19"/>
    <property type="match status" value="1"/>
</dbReference>
<keyword evidence="3" id="KW-0408">Iron</keyword>